<dbReference type="CDD" id="cd05398">
    <property type="entry name" value="NT_ClassII-CCAase"/>
    <property type="match status" value="1"/>
</dbReference>
<evidence type="ECO:0000256" key="10">
    <source>
        <dbReference type="SAM" id="MobiDB-lite"/>
    </source>
</evidence>
<dbReference type="SUPFAM" id="SSF81891">
    <property type="entry name" value="Poly A polymerase C-terminal region-like"/>
    <property type="match status" value="1"/>
</dbReference>
<evidence type="ECO:0000256" key="9">
    <source>
        <dbReference type="RuleBase" id="RU003953"/>
    </source>
</evidence>
<dbReference type="GO" id="GO:1990180">
    <property type="term" value="P:mitochondrial tRNA 3'-end processing"/>
    <property type="evidence" value="ECO:0007669"/>
    <property type="project" value="TreeGrafter"/>
</dbReference>
<keyword evidence="4" id="KW-0819">tRNA processing</keyword>
<reference evidence="13" key="1">
    <citation type="submission" date="2021-02" db="EMBL/GenBank/DDBJ databases">
        <authorList>
            <person name="Nowell W R."/>
        </authorList>
    </citation>
    <scope>NUCLEOTIDE SEQUENCE</scope>
</reference>
<organism evidence="13 14">
    <name type="scientific">Adineta steineri</name>
    <dbReference type="NCBI Taxonomy" id="433720"/>
    <lineage>
        <taxon>Eukaryota</taxon>
        <taxon>Metazoa</taxon>
        <taxon>Spiralia</taxon>
        <taxon>Gnathifera</taxon>
        <taxon>Rotifera</taxon>
        <taxon>Eurotatoria</taxon>
        <taxon>Bdelloidea</taxon>
        <taxon>Adinetida</taxon>
        <taxon>Adinetidae</taxon>
        <taxon>Adineta</taxon>
    </lineage>
</organism>
<proteinExistence type="inferred from homology"/>
<dbReference type="GO" id="GO:0046872">
    <property type="term" value="F:metal ion binding"/>
    <property type="evidence" value="ECO:0007669"/>
    <property type="project" value="UniProtKB-KW"/>
</dbReference>
<protein>
    <submittedName>
        <fullName evidence="13">Uncharacterized protein</fullName>
    </submittedName>
</protein>
<evidence type="ECO:0000256" key="2">
    <source>
        <dbReference type="ARBA" id="ARBA00007265"/>
    </source>
</evidence>
<gene>
    <name evidence="13" type="ORF">JYZ213_LOCUS702</name>
</gene>
<evidence type="ECO:0000256" key="7">
    <source>
        <dbReference type="ARBA" id="ARBA00022741"/>
    </source>
</evidence>
<dbReference type="InterPro" id="IPR050264">
    <property type="entry name" value="Bact_CCA-adding_enz_type3_sf"/>
</dbReference>
<dbReference type="InterPro" id="IPR043519">
    <property type="entry name" value="NT_sf"/>
</dbReference>
<evidence type="ECO:0000256" key="8">
    <source>
        <dbReference type="ARBA" id="ARBA00022842"/>
    </source>
</evidence>
<evidence type="ECO:0000313" key="14">
    <source>
        <dbReference type="Proteomes" id="UP000663845"/>
    </source>
</evidence>
<keyword evidence="7" id="KW-0547">Nucleotide-binding</keyword>
<dbReference type="GO" id="GO:0001680">
    <property type="term" value="P:tRNA 3'-terminal CCA addition"/>
    <property type="evidence" value="ECO:0007669"/>
    <property type="project" value="TreeGrafter"/>
</dbReference>
<dbReference type="InterPro" id="IPR002646">
    <property type="entry name" value="PolA_pol_head_dom"/>
</dbReference>
<dbReference type="InterPro" id="IPR032828">
    <property type="entry name" value="PolyA_RNA-bd"/>
</dbReference>
<dbReference type="AlphaFoldDB" id="A0A813MRS6"/>
<accession>A0A813MRS6</accession>
<name>A0A813MRS6_9BILA</name>
<comment type="caution">
    <text evidence="13">The sequence shown here is derived from an EMBL/GenBank/DDBJ whole genome shotgun (WGS) entry which is preliminary data.</text>
</comment>
<evidence type="ECO:0000256" key="5">
    <source>
        <dbReference type="ARBA" id="ARBA00022695"/>
    </source>
</evidence>
<feature type="domain" description="Poly A polymerase head" evidence="11">
    <location>
        <begin position="34"/>
        <end position="158"/>
    </location>
</feature>
<dbReference type="GO" id="GO:0000166">
    <property type="term" value="F:nucleotide binding"/>
    <property type="evidence" value="ECO:0007669"/>
    <property type="project" value="UniProtKB-KW"/>
</dbReference>
<feature type="domain" description="tRNA nucleotidyltransferase/poly(A) polymerase RNA and SrmB- binding" evidence="12">
    <location>
        <begin position="192"/>
        <end position="242"/>
    </location>
</feature>
<dbReference type="Gene3D" id="3.30.460.10">
    <property type="entry name" value="Beta Polymerase, domain 2"/>
    <property type="match status" value="1"/>
</dbReference>
<evidence type="ECO:0000313" key="13">
    <source>
        <dbReference type="EMBL" id="CAF0725156.1"/>
    </source>
</evidence>
<dbReference type="Pfam" id="PF12627">
    <property type="entry name" value="PolyA_pol_RNAbd"/>
    <property type="match status" value="1"/>
</dbReference>
<evidence type="ECO:0000259" key="11">
    <source>
        <dbReference type="Pfam" id="PF01743"/>
    </source>
</evidence>
<keyword evidence="3 9" id="KW-0808">Transferase</keyword>
<dbReference type="GO" id="GO:0000049">
    <property type="term" value="F:tRNA binding"/>
    <property type="evidence" value="ECO:0007669"/>
    <property type="project" value="TreeGrafter"/>
</dbReference>
<dbReference type="SUPFAM" id="SSF81301">
    <property type="entry name" value="Nucleotidyltransferase"/>
    <property type="match status" value="1"/>
</dbReference>
<dbReference type="PANTHER" id="PTHR46173">
    <property type="entry name" value="CCA TRNA NUCLEOTIDYLTRANSFERASE 1, MITOCHONDRIAL"/>
    <property type="match status" value="1"/>
</dbReference>
<feature type="region of interest" description="Disordered" evidence="10">
    <location>
        <begin position="424"/>
        <end position="447"/>
    </location>
</feature>
<keyword evidence="8" id="KW-0460">Magnesium</keyword>
<keyword evidence="5" id="KW-0548">Nucleotidyltransferase</keyword>
<dbReference type="Gene3D" id="1.10.3090.10">
    <property type="entry name" value="cca-adding enzyme, domain 2"/>
    <property type="match status" value="1"/>
</dbReference>
<evidence type="ECO:0000256" key="6">
    <source>
        <dbReference type="ARBA" id="ARBA00022723"/>
    </source>
</evidence>
<evidence type="ECO:0000256" key="3">
    <source>
        <dbReference type="ARBA" id="ARBA00022679"/>
    </source>
</evidence>
<dbReference type="GO" id="GO:0016779">
    <property type="term" value="F:nucleotidyltransferase activity"/>
    <property type="evidence" value="ECO:0007669"/>
    <property type="project" value="UniProtKB-KW"/>
</dbReference>
<dbReference type="GO" id="GO:0005739">
    <property type="term" value="C:mitochondrion"/>
    <property type="evidence" value="ECO:0007669"/>
    <property type="project" value="TreeGrafter"/>
</dbReference>
<comment type="similarity">
    <text evidence="2 9">Belongs to the tRNA nucleotidyltransferase/poly(A) polymerase family.</text>
</comment>
<evidence type="ECO:0000256" key="1">
    <source>
        <dbReference type="ARBA" id="ARBA00001946"/>
    </source>
</evidence>
<keyword evidence="9" id="KW-0694">RNA-binding</keyword>
<sequence length="447" mass="51450">MLITKKIDTPESRALLTPHLLKLAELFKANQYELRVAGGAVRDVLMGIIPHDVDFATTATPEQVKDMLTNAKIRMINANGEKHGTITARIDDIENFEITTLRIDVTTDGRHAEVEYTQDWQLDANRRDLTINALFLDMEGTVYDYFNGIEDIDHRRIRFVGDAVQRIREDYLRILRYFRFFGRFAHDNAVHDEQTLKAIRENVDGLQDIAGERLWIELKRIAEGRNAGPILRVMLEQQLGPYLGIPSDADSNQIEDHWQQCHQAKPHDMTILTKLFRNMDELGKFDQRMKYSNDCRRLSQLIVTYRDSLSVLDSSSIDSLKPYKDLLVDLIINDPAAKDRIVELLKYQHYLIEAEQLSKWILPRFPVTGGSLASKGIKQGPNYKLILNELRESWKKSHFQATESQLVDEVLPDILDNLINTNDTTTTKTKQSANTSCSLPKKRKEKE</sequence>
<dbReference type="PANTHER" id="PTHR46173:SF1">
    <property type="entry name" value="CCA TRNA NUCLEOTIDYLTRANSFERASE 1, MITOCHONDRIAL"/>
    <property type="match status" value="1"/>
</dbReference>
<comment type="cofactor">
    <cofactor evidence="1">
        <name>Mg(2+)</name>
        <dbReference type="ChEBI" id="CHEBI:18420"/>
    </cofactor>
</comment>
<evidence type="ECO:0000256" key="4">
    <source>
        <dbReference type="ARBA" id="ARBA00022694"/>
    </source>
</evidence>
<dbReference type="Proteomes" id="UP000663845">
    <property type="component" value="Unassembled WGS sequence"/>
</dbReference>
<evidence type="ECO:0000259" key="12">
    <source>
        <dbReference type="Pfam" id="PF12627"/>
    </source>
</evidence>
<dbReference type="EMBL" id="CAJNOG010000003">
    <property type="protein sequence ID" value="CAF0725156.1"/>
    <property type="molecule type" value="Genomic_DNA"/>
</dbReference>
<dbReference type="Pfam" id="PF01743">
    <property type="entry name" value="PolyA_pol"/>
    <property type="match status" value="1"/>
</dbReference>
<keyword evidence="6" id="KW-0479">Metal-binding</keyword>